<protein>
    <submittedName>
        <fullName evidence="2">Uncharacterized protein</fullName>
    </submittedName>
</protein>
<accession>A0A3S4CI09</accession>
<dbReference type="EMBL" id="UWOC01000151">
    <property type="protein sequence ID" value="VCU09689.1"/>
    <property type="molecule type" value="Genomic_DNA"/>
</dbReference>
<evidence type="ECO:0000313" key="3">
    <source>
        <dbReference type="Proteomes" id="UP000289200"/>
    </source>
</evidence>
<keyword evidence="1" id="KW-0472">Membrane</keyword>
<reference evidence="3" key="1">
    <citation type="submission" date="2018-10" db="EMBL/GenBank/DDBJ databases">
        <authorList>
            <person name="Peiro R."/>
            <person name="Begona"/>
            <person name="Cbmso G."/>
            <person name="Lopez M."/>
            <person name="Gonzalez S."/>
            <person name="Sacristan E."/>
            <person name="Castillo E."/>
        </authorList>
    </citation>
    <scope>NUCLEOTIDE SEQUENCE [LARGE SCALE GENOMIC DNA]</scope>
</reference>
<dbReference type="Proteomes" id="UP000289200">
    <property type="component" value="Unassembled WGS sequence"/>
</dbReference>
<proteinExistence type="predicted"/>
<dbReference type="RefSeq" id="WP_129609517.1">
    <property type="nucleotide sequence ID" value="NZ_UWOC01000151.1"/>
</dbReference>
<keyword evidence="1" id="KW-0812">Transmembrane</keyword>
<name>A0A3S4CI09_9BRAD</name>
<feature type="transmembrane region" description="Helical" evidence="1">
    <location>
        <begin position="12"/>
        <end position="34"/>
    </location>
</feature>
<gene>
    <name evidence="2" type="ORF">RHODGE_RHODGE_02858</name>
</gene>
<keyword evidence="3" id="KW-1185">Reference proteome</keyword>
<keyword evidence="1" id="KW-1133">Transmembrane helix</keyword>
<dbReference type="AlphaFoldDB" id="A0A3S4CI09"/>
<comment type="caution">
    <text evidence="2">The sequence shown here is derived from an EMBL/GenBank/DDBJ whole genome shotgun (WGS) entry which is preliminary data.</text>
</comment>
<sequence>MTIDPDTLMAALAGYVLALTIAVAALAVATERAIGREGAETLRRIAVVRTRLGALVAVATDARRAAR</sequence>
<evidence type="ECO:0000256" key="1">
    <source>
        <dbReference type="SAM" id="Phobius"/>
    </source>
</evidence>
<evidence type="ECO:0000313" key="2">
    <source>
        <dbReference type="EMBL" id="VCU09689.1"/>
    </source>
</evidence>
<organism evidence="2 3">
    <name type="scientific">Rhodoplanes serenus</name>
    <dbReference type="NCBI Taxonomy" id="200615"/>
    <lineage>
        <taxon>Bacteria</taxon>
        <taxon>Pseudomonadati</taxon>
        <taxon>Pseudomonadota</taxon>
        <taxon>Alphaproteobacteria</taxon>
        <taxon>Hyphomicrobiales</taxon>
        <taxon>Nitrobacteraceae</taxon>
        <taxon>Rhodoplanes</taxon>
    </lineage>
</organism>